<keyword evidence="3" id="KW-1185">Reference proteome</keyword>
<dbReference type="CDD" id="cd04301">
    <property type="entry name" value="NAT_SF"/>
    <property type="match status" value="1"/>
</dbReference>
<protein>
    <submittedName>
        <fullName evidence="2">GNAT family N-acetyltransferase</fullName>
    </submittedName>
</protein>
<evidence type="ECO:0000259" key="1">
    <source>
        <dbReference type="PROSITE" id="PS51186"/>
    </source>
</evidence>
<dbReference type="Gene3D" id="3.40.630.30">
    <property type="match status" value="1"/>
</dbReference>
<accession>A0A7C9KXQ2</accession>
<dbReference type="EMBL" id="WIOL01000001">
    <property type="protein sequence ID" value="MQT15988.1"/>
    <property type="molecule type" value="Genomic_DNA"/>
</dbReference>
<sequence>MTHRRGAGGGQGDGDALDRPVWSALATGWAHLARGPGPARRLDPDYGPFAATDGTPAGAEALRGLAADGTELWLVEALLPPLPSGLDITETPVLQLVAGAAVTPPGDAGIRPLGEADAAEMRALAELTAPGPFRARTHLFGDFLGIHDAGRLVAMAGTRMRLPGHVEVSGVCTHPDARGHGHAARLSRAVAARLQAQRIVPFLHAYPGNAAALALYTALGFTVRRALRLVAINGGAQMRKSHP</sequence>
<name>A0A7C9KXQ2_9SPHN</name>
<keyword evidence="2" id="KW-0808">Transferase</keyword>
<evidence type="ECO:0000313" key="2">
    <source>
        <dbReference type="EMBL" id="MQT15988.1"/>
    </source>
</evidence>
<dbReference type="RefSeq" id="WP_152576441.1">
    <property type="nucleotide sequence ID" value="NZ_JAATJI010000001.1"/>
</dbReference>
<dbReference type="GO" id="GO:0016747">
    <property type="term" value="F:acyltransferase activity, transferring groups other than amino-acyl groups"/>
    <property type="evidence" value="ECO:0007669"/>
    <property type="project" value="InterPro"/>
</dbReference>
<dbReference type="InterPro" id="IPR013653">
    <property type="entry name" value="GCN5-like_dom"/>
</dbReference>
<dbReference type="Proteomes" id="UP000481327">
    <property type="component" value="Unassembled WGS sequence"/>
</dbReference>
<dbReference type="Pfam" id="PF08445">
    <property type="entry name" value="FR47"/>
    <property type="match status" value="1"/>
</dbReference>
<dbReference type="SUPFAM" id="SSF55729">
    <property type="entry name" value="Acyl-CoA N-acyltransferases (Nat)"/>
    <property type="match status" value="1"/>
</dbReference>
<comment type="caution">
    <text evidence="2">The sequence shown here is derived from an EMBL/GenBank/DDBJ whole genome shotgun (WGS) entry which is preliminary data.</text>
</comment>
<feature type="domain" description="N-acetyltransferase" evidence="1">
    <location>
        <begin position="108"/>
        <end position="243"/>
    </location>
</feature>
<organism evidence="2 3">
    <name type="scientific">Sandarakinorhabdus fusca</name>
    <dbReference type="NCBI Taxonomy" id="1439888"/>
    <lineage>
        <taxon>Bacteria</taxon>
        <taxon>Pseudomonadati</taxon>
        <taxon>Pseudomonadota</taxon>
        <taxon>Alphaproteobacteria</taxon>
        <taxon>Sphingomonadales</taxon>
        <taxon>Sphingosinicellaceae</taxon>
        <taxon>Sandarakinorhabdus</taxon>
    </lineage>
</organism>
<gene>
    <name evidence="2" type="ORF">F3168_01755</name>
</gene>
<dbReference type="PROSITE" id="PS51186">
    <property type="entry name" value="GNAT"/>
    <property type="match status" value="1"/>
</dbReference>
<proteinExistence type="predicted"/>
<dbReference type="AlphaFoldDB" id="A0A7C9KXQ2"/>
<reference evidence="2 3" key="1">
    <citation type="submission" date="2019-09" db="EMBL/GenBank/DDBJ databases">
        <title>Polymorphobacter sp. isolated from a lake in China.</title>
        <authorList>
            <person name="Liu Z."/>
        </authorList>
    </citation>
    <scope>NUCLEOTIDE SEQUENCE [LARGE SCALE GENOMIC DNA]</scope>
    <source>
        <strain evidence="2 3">D40P</strain>
    </source>
</reference>
<dbReference type="InterPro" id="IPR000182">
    <property type="entry name" value="GNAT_dom"/>
</dbReference>
<evidence type="ECO:0000313" key="3">
    <source>
        <dbReference type="Proteomes" id="UP000481327"/>
    </source>
</evidence>
<dbReference type="InterPro" id="IPR016181">
    <property type="entry name" value="Acyl_CoA_acyltransferase"/>
</dbReference>